<keyword evidence="2" id="KW-1185">Reference proteome</keyword>
<dbReference type="Proteomes" id="UP000789702">
    <property type="component" value="Unassembled WGS sequence"/>
</dbReference>
<accession>A0ACA9MRT5</accession>
<organism evidence="1 2">
    <name type="scientific">Dentiscutata heterogama</name>
    <dbReference type="NCBI Taxonomy" id="1316150"/>
    <lineage>
        <taxon>Eukaryota</taxon>
        <taxon>Fungi</taxon>
        <taxon>Fungi incertae sedis</taxon>
        <taxon>Mucoromycota</taxon>
        <taxon>Glomeromycotina</taxon>
        <taxon>Glomeromycetes</taxon>
        <taxon>Diversisporales</taxon>
        <taxon>Gigasporaceae</taxon>
        <taxon>Dentiscutata</taxon>
    </lineage>
</organism>
<name>A0ACA9MRT5_9GLOM</name>
<gene>
    <name evidence="1" type="ORF">DHETER_LOCUS7588</name>
</gene>
<reference evidence="1" key="1">
    <citation type="submission" date="2021-06" db="EMBL/GenBank/DDBJ databases">
        <authorList>
            <person name="Kallberg Y."/>
            <person name="Tangrot J."/>
            <person name="Rosling A."/>
        </authorList>
    </citation>
    <scope>NUCLEOTIDE SEQUENCE</scope>
    <source>
        <strain evidence="1">IL203A</strain>
    </source>
</reference>
<feature type="non-terminal residue" evidence="1">
    <location>
        <position position="81"/>
    </location>
</feature>
<evidence type="ECO:0000313" key="2">
    <source>
        <dbReference type="Proteomes" id="UP000789702"/>
    </source>
</evidence>
<dbReference type="EMBL" id="CAJVPU010010888">
    <property type="protein sequence ID" value="CAG8609809.1"/>
    <property type="molecule type" value="Genomic_DNA"/>
</dbReference>
<proteinExistence type="predicted"/>
<comment type="caution">
    <text evidence="1">The sequence shown here is derived from an EMBL/GenBank/DDBJ whole genome shotgun (WGS) entry which is preliminary data.</text>
</comment>
<sequence>MKAALNLALDIGCKDELVDIISGFIDQKKTSLNSKNYENYENFNSNEIDSSISTRTTQGMKENTKWKYVCNTCRKLSHNSQ</sequence>
<evidence type="ECO:0000313" key="1">
    <source>
        <dbReference type="EMBL" id="CAG8609809.1"/>
    </source>
</evidence>
<protein>
    <submittedName>
        <fullName evidence="1">6635_t:CDS:1</fullName>
    </submittedName>
</protein>